<gene>
    <name evidence="4" type="ORF">Aam_045_033</name>
</gene>
<feature type="domain" description="HTH tetR-type" evidence="3">
    <location>
        <begin position="17"/>
        <end position="77"/>
    </location>
</feature>
<name>A0A0D6PHP6_9PROT</name>
<protein>
    <submittedName>
        <fullName evidence="4">Transcriptional regulator TetR</fullName>
    </submittedName>
</protein>
<dbReference type="RefSeq" id="WP_082075643.1">
    <property type="nucleotide sequence ID" value="NZ_BAPR01000341.1"/>
</dbReference>
<evidence type="ECO:0000259" key="3">
    <source>
        <dbReference type="PROSITE" id="PS50977"/>
    </source>
</evidence>
<dbReference type="PROSITE" id="PS50977">
    <property type="entry name" value="HTH_TETR_2"/>
    <property type="match status" value="1"/>
</dbReference>
<dbReference type="Pfam" id="PF00440">
    <property type="entry name" value="TetR_N"/>
    <property type="match status" value="1"/>
</dbReference>
<evidence type="ECO:0000313" key="5">
    <source>
        <dbReference type="Proteomes" id="UP000032668"/>
    </source>
</evidence>
<dbReference type="AlphaFoldDB" id="A0A0D6PHP6"/>
<sequence>MQSTKKVARGRPMLNPEEGLKRVIQATEAILVKQELDTHSMAAIAREASMSKRTLYSLVKSKEALIELVIKHIRTYATDLLDGPVEGPEQAVAILEEFLYRWANAALSPIAINIVRMAMDERRTLPSIAKTHFESGSEFFVRRLSAWLTQQAEQGYLMVQAPLFVSELIWAGLIGRHMFFVALGYKKAPSRGKLKHNIQVILPMCNIKMPL</sequence>
<keyword evidence="1 2" id="KW-0238">DNA-binding</keyword>
<dbReference type="STRING" id="1120923.SAMN02746095_00031"/>
<dbReference type="GO" id="GO:0003677">
    <property type="term" value="F:DNA binding"/>
    <property type="evidence" value="ECO:0007669"/>
    <property type="project" value="UniProtKB-UniRule"/>
</dbReference>
<evidence type="ECO:0000256" key="1">
    <source>
        <dbReference type="ARBA" id="ARBA00023125"/>
    </source>
</evidence>
<dbReference type="SUPFAM" id="SSF46689">
    <property type="entry name" value="Homeodomain-like"/>
    <property type="match status" value="1"/>
</dbReference>
<reference evidence="4 5" key="1">
    <citation type="submission" date="2012-11" db="EMBL/GenBank/DDBJ databases">
        <title>Whole genome sequence of Acidocella aminolytica 101 = DSM 11237.</title>
        <authorList>
            <person name="Azuma Y."/>
            <person name="Higashiura N."/>
            <person name="Hirakawa H."/>
            <person name="Matsushita K."/>
        </authorList>
    </citation>
    <scope>NUCLEOTIDE SEQUENCE [LARGE SCALE GENOMIC DNA]</scope>
    <source>
        <strain evidence="5">101 / DSM 11237</strain>
    </source>
</reference>
<comment type="caution">
    <text evidence="4">The sequence shown here is derived from an EMBL/GenBank/DDBJ whole genome shotgun (WGS) entry which is preliminary data.</text>
</comment>
<organism evidence="4 5">
    <name type="scientific">Acidocella aminolytica 101 = DSM 11237</name>
    <dbReference type="NCBI Taxonomy" id="1120923"/>
    <lineage>
        <taxon>Bacteria</taxon>
        <taxon>Pseudomonadati</taxon>
        <taxon>Pseudomonadota</taxon>
        <taxon>Alphaproteobacteria</taxon>
        <taxon>Acetobacterales</taxon>
        <taxon>Acidocellaceae</taxon>
        <taxon>Acidocella</taxon>
    </lineage>
</organism>
<dbReference type="InterPro" id="IPR001647">
    <property type="entry name" value="HTH_TetR"/>
</dbReference>
<dbReference type="InterPro" id="IPR009057">
    <property type="entry name" value="Homeodomain-like_sf"/>
</dbReference>
<dbReference type="EMBL" id="BANC01000044">
    <property type="protein sequence ID" value="GAN80359.1"/>
    <property type="molecule type" value="Genomic_DNA"/>
</dbReference>
<evidence type="ECO:0000313" key="4">
    <source>
        <dbReference type="EMBL" id="GAN80359.1"/>
    </source>
</evidence>
<accession>A0A0D6PHP6</accession>
<dbReference type="Proteomes" id="UP000032668">
    <property type="component" value="Unassembled WGS sequence"/>
</dbReference>
<feature type="DNA-binding region" description="H-T-H motif" evidence="2">
    <location>
        <begin position="40"/>
        <end position="59"/>
    </location>
</feature>
<dbReference type="Gene3D" id="1.10.357.10">
    <property type="entry name" value="Tetracycline Repressor, domain 2"/>
    <property type="match status" value="1"/>
</dbReference>
<dbReference type="InterPro" id="IPR039536">
    <property type="entry name" value="TetR_C_Proteobacteria"/>
</dbReference>
<keyword evidence="5" id="KW-1185">Reference proteome</keyword>
<dbReference type="Pfam" id="PF14246">
    <property type="entry name" value="TetR_C_7"/>
    <property type="match status" value="1"/>
</dbReference>
<proteinExistence type="predicted"/>
<evidence type="ECO:0000256" key="2">
    <source>
        <dbReference type="PROSITE-ProRule" id="PRU00335"/>
    </source>
</evidence>